<accession>W4GNP8</accession>
<evidence type="ECO:0000313" key="2">
    <source>
        <dbReference type="EMBL" id="ETV80614.1"/>
    </source>
</evidence>
<evidence type="ECO:0000256" key="1">
    <source>
        <dbReference type="SAM" id="MobiDB-lite"/>
    </source>
</evidence>
<protein>
    <submittedName>
        <fullName evidence="2">Uncharacterized protein</fullName>
    </submittedName>
</protein>
<dbReference type="EMBL" id="KI913125">
    <property type="protein sequence ID" value="ETV80614.1"/>
    <property type="molecule type" value="Genomic_DNA"/>
</dbReference>
<gene>
    <name evidence="2" type="ORF">H257_06138</name>
</gene>
<dbReference type="GeneID" id="20808134"/>
<dbReference type="AlphaFoldDB" id="W4GNP8"/>
<name>W4GNP8_APHAT</name>
<feature type="compositionally biased region" description="Basic and acidic residues" evidence="1">
    <location>
        <begin position="352"/>
        <end position="362"/>
    </location>
</feature>
<sequence>MTSLQAIAQSIGNAKNTEIDEIEDETHADVGPKQVTLKQVAHDIDADGGVVGEDIKSPPDSDSQPPTSLKSVASAQRMSLADFAKQQQQNVSTPNAGKPSNEAALDRPPSLVDVAKSTVNEQSSSRVSLMDVANSKSSSLLEVATSRPRTSLLESVQKQQVADGASLVEIAKANKAKQTSTVAKVLGSIAREESQVIGNHIEATMKQVRDEVRREQNQDAHDALQSAVRDVQYEDEFDYESSADKINRAVDILVQKAQQPADLPLRPTMSVDRDVLRSRQGRGLQHTGPTVKSRQNKLSSHQLNQLTETQKRLLYATLVEHKSPNNRQRDNQAHMEYINRIAKPVKPKNRRGKEQYARESDRRHCKFKPRVGRGSAESGRRSDGDDDDDNAKDNQDFIRRMEAAEKAKLDGIQRQRAERVYLAKLDKKECPKCGNPQSYSEVQQKRKQCPNCGVTYRSRLAWGDISSEFFERVDLSEEQRVRHLEQLSADRTPCFRVSDKRVFDKRHNRMVRAKPLTWEEVELDFLTRVQLDATNRITNRQELEQKFYGSFTYHPHITALAKRMDYIRFEDRMQQDIDQRVVRKEQNQITAESRALYRSTTTM</sequence>
<feature type="compositionally biased region" description="Polar residues" evidence="1">
    <location>
        <begin position="1"/>
        <end position="16"/>
    </location>
</feature>
<reference evidence="2" key="1">
    <citation type="submission" date="2013-12" db="EMBL/GenBank/DDBJ databases">
        <title>The Genome Sequence of Aphanomyces astaci APO3.</title>
        <authorList>
            <consortium name="The Broad Institute Genomics Platform"/>
            <person name="Russ C."/>
            <person name="Tyler B."/>
            <person name="van West P."/>
            <person name="Dieguez-Uribeondo J."/>
            <person name="Young S.K."/>
            <person name="Zeng Q."/>
            <person name="Gargeya S."/>
            <person name="Fitzgerald M."/>
            <person name="Abouelleil A."/>
            <person name="Alvarado L."/>
            <person name="Chapman S.B."/>
            <person name="Gainer-Dewar J."/>
            <person name="Goldberg J."/>
            <person name="Griggs A."/>
            <person name="Gujja S."/>
            <person name="Hansen M."/>
            <person name="Howarth C."/>
            <person name="Imamovic A."/>
            <person name="Ireland A."/>
            <person name="Larimer J."/>
            <person name="McCowan C."/>
            <person name="Murphy C."/>
            <person name="Pearson M."/>
            <person name="Poon T.W."/>
            <person name="Priest M."/>
            <person name="Roberts A."/>
            <person name="Saif S."/>
            <person name="Shea T."/>
            <person name="Sykes S."/>
            <person name="Wortman J."/>
            <person name="Nusbaum C."/>
            <person name="Birren B."/>
        </authorList>
    </citation>
    <scope>NUCLEOTIDE SEQUENCE [LARGE SCALE GENOMIC DNA]</scope>
    <source>
        <strain evidence="2">APO3</strain>
    </source>
</reference>
<feature type="region of interest" description="Disordered" evidence="1">
    <location>
        <begin position="339"/>
        <end position="393"/>
    </location>
</feature>
<feature type="region of interest" description="Disordered" evidence="1">
    <location>
        <begin position="279"/>
        <end position="300"/>
    </location>
</feature>
<feature type="compositionally biased region" description="Polar residues" evidence="1">
    <location>
        <begin position="287"/>
        <end position="300"/>
    </location>
</feature>
<dbReference type="VEuPathDB" id="FungiDB:H257_06138"/>
<organism evidence="2">
    <name type="scientific">Aphanomyces astaci</name>
    <name type="common">Crayfish plague agent</name>
    <dbReference type="NCBI Taxonomy" id="112090"/>
    <lineage>
        <taxon>Eukaryota</taxon>
        <taxon>Sar</taxon>
        <taxon>Stramenopiles</taxon>
        <taxon>Oomycota</taxon>
        <taxon>Saprolegniomycetes</taxon>
        <taxon>Saprolegniales</taxon>
        <taxon>Verrucalvaceae</taxon>
        <taxon>Aphanomyces</taxon>
    </lineage>
</organism>
<feature type="compositionally biased region" description="Polar residues" evidence="1">
    <location>
        <begin position="85"/>
        <end position="95"/>
    </location>
</feature>
<dbReference type="OrthoDB" id="204991at2759"/>
<dbReference type="RefSeq" id="XP_009829561.1">
    <property type="nucleotide sequence ID" value="XM_009831259.1"/>
</dbReference>
<proteinExistence type="predicted"/>
<feature type="region of interest" description="Disordered" evidence="1">
    <location>
        <begin position="1"/>
        <end position="108"/>
    </location>
</feature>